<protein>
    <submittedName>
        <fullName evidence="1">Uncharacterized protein</fullName>
    </submittedName>
</protein>
<dbReference type="OrthoDB" id="286365at2"/>
<sequence>MAKREADREDLFAEGVNLPQRGRLTGPNSQQWIIGWRCEDAMSLFVEQDPVFHFNTRGELRRAYVEGRKLAAEDGRLCELVRSDDTSSKLSLFRQILDPSQTNQVQVAIKQSLAEIRDHWFGEDIGLEVIGLSADDFRDKFFKWLAAHPGPYPIAKSPAVG</sequence>
<evidence type="ECO:0000313" key="2">
    <source>
        <dbReference type="Proteomes" id="UP000316213"/>
    </source>
</evidence>
<dbReference type="Proteomes" id="UP000316213">
    <property type="component" value="Unassembled WGS sequence"/>
</dbReference>
<organism evidence="1 2">
    <name type="scientific">Neorhodopirellula pilleata</name>
    <dbReference type="NCBI Taxonomy" id="2714738"/>
    <lineage>
        <taxon>Bacteria</taxon>
        <taxon>Pseudomonadati</taxon>
        <taxon>Planctomycetota</taxon>
        <taxon>Planctomycetia</taxon>
        <taxon>Pirellulales</taxon>
        <taxon>Pirellulaceae</taxon>
        <taxon>Neorhodopirellula</taxon>
    </lineage>
</organism>
<reference evidence="1 2" key="1">
    <citation type="submission" date="2019-02" db="EMBL/GenBank/DDBJ databases">
        <title>Deep-cultivation of Planctomycetes and their phenomic and genomic characterization uncovers novel biology.</title>
        <authorList>
            <person name="Wiegand S."/>
            <person name="Jogler M."/>
            <person name="Boedeker C."/>
            <person name="Pinto D."/>
            <person name="Vollmers J."/>
            <person name="Rivas-Marin E."/>
            <person name="Kohn T."/>
            <person name="Peeters S.H."/>
            <person name="Heuer A."/>
            <person name="Rast P."/>
            <person name="Oberbeckmann S."/>
            <person name="Bunk B."/>
            <person name="Jeske O."/>
            <person name="Meyerdierks A."/>
            <person name="Storesund J.E."/>
            <person name="Kallscheuer N."/>
            <person name="Luecker S."/>
            <person name="Lage O.M."/>
            <person name="Pohl T."/>
            <person name="Merkel B.J."/>
            <person name="Hornburger P."/>
            <person name="Mueller R.-W."/>
            <person name="Bruemmer F."/>
            <person name="Labrenz M."/>
            <person name="Spormann A.M."/>
            <person name="Op Den Camp H."/>
            <person name="Overmann J."/>
            <person name="Amann R."/>
            <person name="Jetten M.S.M."/>
            <person name="Mascher T."/>
            <person name="Medema M.H."/>
            <person name="Devos D.P."/>
            <person name="Kaster A.-K."/>
            <person name="Ovreas L."/>
            <person name="Rohde M."/>
            <person name="Galperin M.Y."/>
            <person name="Jogler C."/>
        </authorList>
    </citation>
    <scope>NUCLEOTIDE SEQUENCE [LARGE SCALE GENOMIC DNA]</scope>
    <source>
        <strain evidence="1 2">Pla100</strain>
    </source>
</reference>
<comment type="caution">
    <text evidence="1">The sequence shown here is derived from an EMBL/GenBank/DDBJ whole genome shotgun (WGS) entry which is preliminary data.</text>
</comment>
<proteinExistence type="predicted"/>
<dbReference type="EMBL" id="SJPM01000004">
    <property type="protein sequence ID" value="TWT97518.1"/>
    <property type="molecule type" value="Genomic_DNA"/>
</dbReference>
<evidence type="ECO:0000313" key="1">
    <source>
        <dbReference type="EMBL" id="TWT97518.1"/>
    </source>
</evidence>
<gene>
    <name evidence="1" type="ORF">Pla100_26720</name>
</gene>
<accession>A0A5C6ADX6</accession>
<keyword evidence="2" id="KW-1185">Reference proteome</keyword>
<name>A0A5C6ADX6_9BACT</name>
<dbReference type="RefSeq" id="WP_146578085.1">
    <property type="nucleotide sequence ID" value="NZ_SJPM01000004.1"/>
</dbReference>
<dbReference type="AlphaFoldDB" id="A0A5C6ADX6"/>